<feature type="compositionally biased region" description="Basic and acidic residues" evidence="6">
    <location>
        <begin position="15"/>
        <end position="24"/>
    </location>
</feature>
<organism evidence="8 9">
    <name type="scientific">Stachybotrys chartarum (strain CBS 109288 / IBT 7711)</name>
    <name type="common">Toxic black mold</name>
    <name type="synonym">Stilbospora chartarum</name>
    <dbReference type="NCBI Taxonomy" id="1280523"/>
    <lineage>
        <taxon>Eukaryota</taxon>
        <taxon>Fungi</taxon>
        <taxon>Dikarya</taxon>
        <taxon>Ascomycota</taxon>
        <taxon>Pezizomycotina</taxon>
        <taxon>Sordariomycetes</taxon>
        <taxon>Hypocreomycetidae</taxon>
        <taxon>Hypocreales</taxon>
        <taxon>Stachybotryaceae</taxon>
        <taxon>Stachybotrys</taxon>
    </lineage>
</organism>
<feature type="transmembrane region" description="Helical" evidence="7">
    <location>
        <begin position="466"/>
        <end position="488"/>
    </location>
</feature>
<feature type="transmembrane region" description="Helical" evidence="7">
    <location>
        <begin position="553"/>
        <end position="573"/>
    </location>
</feature>
<keyword evidence="2" id="KW-0813">Transport</keyword>
<accession>A0A084B3Y5</accession>
<dbReference type="Pfam" id="PF07690">
    <property type="entry name" value="MFS_1"/>
    <property type="match status" value="1"/>
</dbReference>
<dbReference type="AlphaFoldDB" id="A0A084B3Y5"/>
<evidence type="ECO:0000256" key="4">
    <source>
        <dbReference type="ARBA" id="ARBA00022989"/>
    </source>
</evidence>
<feature type="transmembrane region" description="Helical" evidence="7">
    <location>
        <begin position="202"/>
        <end position="220"/>
    </location>
</feature>
<feature type="transmembrane region" description="Helical" evidence="7">
    <location>
        <begin position="296"/>
        <end position="317"/>
    </location>
</feature>
<keyword evidence="3 7" id="KW-0812">Transmembrane</keyword>
<dbReference type="FunFam" id="1.20.1250.20:FF:000106">
    <property type="entry name" value="MFS transporter, putative"/>
    <property type="match status" value="1"/>
</dbReference>
<dbReference type="Gene3D" id="1.20.1250.20">
    <property type="entry name" value="MFS general substrate transporter like domains"/>
    <property type="match status" value="1"/>
</dbReference>
<dbReference type="HOGENOM" id="CLU_001265_2_1_1"/>
<dbReference type="PANTHER" id="PTHR43791:SF65">
    <property type="entry name" value="MAJOR FACILITATOR SUPERFAMILY (MFS) PROFILE DOMAIN-CONTAINING PROTEIN-RELATED"/>
    <property type="match status" value="1"/>
</dbReference>
<evidence type="ECO:0000313" key="9">
    <source>
        <dbReference type="Proteomes" id="UP000028045"/>
    </source>
</evidence>
<evidence type="ECO:0000256" key="7">
    <source>
        <dbReference type="SAM" id="Phobius"/>
    </source>
</evidence>
<dbReference type="PANTHER" id="PTHR43791">
    <property type="entry name" value="PERMEASE-RELATED"/>
    <property type="match status" value="1"/>
</dbReference>
<dbReference type="InterPro" id="IPR036259">
    <property type="entry name" value="MFS_trans_sf"/>
</dbReference>
<keyword evidence="5 7" id="KW-0472">Membrane</keyword>
<evidence type="ECO:0000256" key="6">
    <source>
        <dbReference type="SAM" id="MobiDB-lite"/>
    </source>
</evidence>
<feature type="region of interest" description="Disordered" evidence="6">
    <location>
        <begin position="1"/>
        <end position="38"/>
    </location>
</feature>
<dbReference type="GO" id="GO:0022857">
    <property type="term" value="F:transmembrane transporter activity"/>
    <property type="evidence" value="ECO:0007669"/>
    <property type="project" value="InterPro"/>
</dbReference>
<dbReference type="GO" id="GO:0016020">
    <property type="term" value="C:membrane"/>
    <property type="evidence" value="ECO:0007669"/>
    <property type="project" value="UniProtKB-SubCell"/>
</dbReference>
<dbReference type="InterPro" id="IPR011701">
    <property type="entry name" value="MFS"/>
</dbReference>
<evidence type="ECO:0008006" key="10">
    <source>
        <dbReference type="Google" id="ProtNLM"/>
    </source>
</evidence>
<name>A0A084B3Y5_STACB</name>
<evidence type="ECO:0000313" key="8">
    <source>
        <dbReference type="EMBL" id="KEY72264.1"/>
    </source>
</evidence>
<dbReference type="EMBL" id="KL648097">
    <property type="protein sequence ID" value="KEY72264.1"/>
    <property type="molecule type" value="Genomic_DNA"/>
</dbReference>
<evidence type="ECO:0000256" key="5">
    <source>
        <dbReference type="ARBA" id="ARBA00023136"/>
    </source>
</evidence>
<feature type="transmembrane region" description="Helical" evidence="7">
    <location>
        <begin position="412"/>
        <end position="432"/>
    </location>
</feature>
<feature type="transmembrane region" description="Helical" evidence="7">
    <location>
        <begin position="227"/>
        <end position="250"/>
    </location>
</feature>
<evidence type="ECO:0000256" key="2">
    <source>
        <dbReference type="ARBA" id="ARBA00022448"/>
    </source>
</evidence>
<reference evidence="8 9" key="1">
    <citation type="journal article" date="2014" name="BMC Genomics">
        <title>Comparative genome sequencing reveals chemotype-specific gene clusters in the toxigenic black mold Stachybotrys.</title>
        <authorList>
            <person name="Semeiks J."/>
            <person name="Borek D."/>
            <person name="Otwinowski Z."/>
            <person name="Grishin N.V."/>
        </authorList>
    </citation>
    <scope>NUCLEOTIDE SEQUENCE [LARGE SCALE GENOMIC DNA]</scope>
    <source>
        <strain evidence="9">CBS 109288 / IBT 7711</strain>
    </source>
</reference>
<dbReference type="Proteomes" id="UP000028045">
    <property type="component" value="Unassembled WGS sequence"/>
</dbReference>
<dbReference type="SUPFAM" id="SSF103473">
    <property type="entry name" value="MFS general substrate transporter"/>
    <property type="match status" value="1"/>
</dbReference>
<proteinExistence type="predicted"/>
<feature type="transmembrane region" description="Helical" evidence="7">
    <location>
        <begin position="439"/>
        <end position="460"/>
    </location>
</feature>
<feature type="transmembrane region" description="Helical" evidence="7">
    <location>
        <begin position="508"/>
        <end position="533"/>
    </location>
</feature>
<evidence type="ECO:0000256" key="3">
    <source>
        <dbReference type="ARBA" id="ARBA00022692"/>
    </source>
</evidence>
<evidence type="ECO:0000256" key="1">
    <source>
        <dbReference type="ARBA" id="ARBA00004141"/>
    </source>
</evidence>
<keyword evidence="9" id="KW-1185">Reference proteome</keyword>
<comment type="subcellular location">
    <subcellularLocation>
        <location evidence="1">Membrane</location>
        <topology evidence="1">Multi-pass membrane protein</topology>
    </subcellularLocation>
</comment>
<dbReference type="OrthoDB" id="1935484at2759"/>
<gene>
    <name evidence="8" type="ORF">S7711_00263</name>
</gene>
<sequence>MSGDEKNNIGVAAPGDDKVARTVDEPISGSDSDDKIAAQSKSAVALELEKERYVNERQTLHQQEAPIVPIMAFFKRRKDFSSEAIATQPSVYDDPAKAEYFRPHPKYENLHRFDPSFRWTWGEELPLINKMDWKITLWACIAFFGLDLGRGNLSQANTDNFLPDLGMGRNDYNLGNTIYQTCFLLAELPSQMISKKIGPDRWIPFIMCCWSITSGAQFFLNGRTSFLVTRAILGVLQGGFIPDIVLYLTYYFKGSELPFRLALFWCVRRVTDILAPIIAFGVLRMRGVLGYEGWRWLFLIEGIIMLSIGVWSIFMMAPSPTQTRGWFRPKGWFDEKEEKILVNRILRDDPSKGDMHNRQAITLKYLWNSLKDYELWPIYAFGLLWEIPVGPPDQYLTLTLRDLNFGTFDANLLSIPCQFIGAILMCITTFLSERWDTRAYFGIFTQLWYLPNLIAMAVLPTSTSPWARYALITVLLSYPSPHAMHVGWASRNSHSVRTRAVSAALYKYVHYGVMIDALVANFISMMVQLARVIYSNIYREDDEPEYRRGNRVLIGIACLNICVYLSAKMFYVWQNKKRSKVWDAMTEQERLDYLQNTKDIGSSRKNVRFVH</sequence>
<keyword evidence="4 7" id="KW-1133">Transmembrane helix</keyword>
<protein>
    <recommendedName>
        <fullName evidence="10">Major facilitator superfamily (MFS) profile domain-containing protein</fullName>
    </recommendedName>
</protein>
<feature type="transmembrane region" description="Helical" evidence="7">
    <location>
        <begin position="262"/>
        <end position="284"/>
    </location>
</feature>